<evidence type="ECO:0000313" key="6">
    <source>
        <dbReference type="Proteomes" id="UP000274822"/>
    </source>
</evidence>
<dbReference type="GO" id="GO:0016491">
    <property type="term" value="F:oxidoreductase activity"/>
    <property type="evidence" value="ECO:0007669"/>
    <property type="project" value="UniProtKB-KW"/>
</dbReference>
<keyword evidence="2" id="KW-0560">Oxidoreductase</keyword>
<gene>
    <name evidence="5" type="ORF">BC938DRAFT_484016</name>
</gene>
<dbReference type="InterPro" id="IPR036188">
    <property type="entry name" value="FAD/NAD-bd_sf"/>
</dbReference>
<evidence type="ECO:0000313" key="5">
    <source>
        <dbReference type="EMBL" id="RUS26863.1"/>
    </source>
</evidence>
<comment type="similarity">
    <text evidence="1">Belongs to the flavin monoamine oxidase family.</text>
</comment>
<dbReference type="Proteomes" id="UP000274822">
    <property type="component" value="Unassembled WGS sequence"/>
</dbReference>
<dbReference type="GO" id="GO:0006338">
    <property type="term" value="P:chromatin remodeling"/>
    <property type="evidence" value="ECO:0007669"/>
    <property type="project" value="TreeGrafter"/>
</dbReference>
<dbReference type="Gene3D" id="3.90.660.10">
    <property type="match status" value="2"/>
</dbReference>
<dbReference type="Pfam" id="PF01593">
    <property type="entry name" value="Amino_oxidase"/>
    <property type="match status" value="1"/>
</dbReference>
<accession>A0A433QAQ0</accession>
<feature type="domain" description="Amine oxidase" evidence="4">
    <location>
        <begin position="17"/>
        <end position="519"/>
    </location>
</feature>
<dbReference type="AlphaFoldDB" id="A0A433QAQ0"/>
<comment type="caution">
    <text evidence="5">The sequence shown here is derived from an EMBL/GenBank/DDBJ whole genome shotgun (WGS) entry which is preliminary data.</text>
</comment>
<dbReference type="EMBL" id="RBNJ01009491">
    <property type="protein sequence ID" value="RUS26863.1"/>
    <property type="molecule type" value="Genomic_DNA"/>
</dbReference>
<reference evidence="5 6" key="1">
    <citation type="journal article" date="2018" name="New Phytol.">
        <title>Phylogenomics of Endogonaceae and evolution of mycorrhizas within Mucoromycota.</title>
        <authorList>
            <person name="Chang Y."/>
            <person name="Desiro A."/>
            <person name="Na H."/>
            <person name="Sandor L."/>
            <person name="Lipzen A."/>
            <person name="Clum A."/>
            <person name="Barry K."/>
            <person name="Grigoriev I.V."/>
            <person name="Martin F.M."/>
            <person name="Stajich J.E."/>
            <person name="Smith M.E."/>
            <person name="Bonito G."/>
            <person name="Spatafora J.W."/>
        </authorList>
    </citation>
    <scope>NUCLEOTIDE SEQUENCE [LARGE SCALE GENOMIC DNA]</scope>
    <source>
        <strain evidence="5 6">AD002</strain>
    </source>
</reference>
<dbReference type="PANTHER" id="PTHR10742:SF386">
    <property type="entry name" value="LYSINE-SPECIFIC HISTONE DEMETHYLASE 1A"/>
    <property type="match status" value="1"/>
</dbReference>
<dbReference type="PANTHER" id="PTHR10742">
    <property type="entry name" value="FLAVIN MONOAMINE OXIDASE"/>
    <property type="match status" value="1"/>
</dbReference>
<dbReference type="Gene3D" id="3.50.50.60">
    <property type="entry name" value="FAD/NAD(P)-binding domain"/>
    <property type="match status" value="2"/>
</dbReference>
<proteinExistence type="inferred from homology"/>
<evidence type="ECO:0000256" key="1">
    <source>
        <dbReference type="ARBA" id="ARBA00005995"/>
    </source>
</evidence>
<protein>
    <submittedName>
        <fullName evidence="5">Amine oxidase</fullName>
    </submittedName>
</protein>
<evidence type="ECO:0000256" key="3">
    <source>
        <dbReference type="SAM" id="MobiDB-lite"/>
    </source>
</evidence>
<dbReference type="InterPro" id="IPR050281">
    <property type="entry name" value="Flavin_monoamine_oxidase"/>
</dbReference>
<dbReference type="GO" id="GO:0003682">
    <property type="term" value="F:chromatin binding"/>
    <property type="evidence" value="ECO:0007669"/>
    <property type="project" value="TreeGrafter"/>
</dbReference>
<organism evidence="5 6">
    <name type="scientific">Jimgerdemannia flammicorona</name>
    <dbReference type="NCBI Taxonomy" id="994334"/>
    <lineage>
        <taxon>Eukaryota</taxon>
        <taxon>Fungi</taxon>
        <taxon>Fungi incertae sedis</taxon>
        <taxon>Mucoromycota</taxon>
        <taxon>Mucoromycotina</taxon>
        <taxon>Endogonomycetes</taxon>
        <taxon>Endogonales</taxon>
        <taxon>Endogonaceae</taxon>
        <taxon>Jimgerdemannia</taxon>
    </lineage>
</organism>
<sequence length="553" mass="61276">MPQSSTFPHIVIVGAGISGLAAAKTLLPTSCHLTVLEARNRWGGRAYTDRSHGIPIDHGASWIHGFGDTNPLTAVAKRAKLRTYTSNQTMVFTRRAGACGGPVLKAYEGELYGKLFDMIAEARRYVNANRDAILVTESLQDYIEEYLKNLERRDPANWGPEKIADLRALTAYRQNEDAAENAKQTLKYLDAETLFEGDQCILADGYDQLIEEYAMDVVKSSSIKFGEVVKRIEYNETSVRIITTANKTYHADAVIVTLPLGVLKTTIDPHAGSSPLITFHPQLPKPKLHAIKSLGVGTLDKAIITFREDGICWPRDMDWIVTLPTERGGEAGRAMVYANGSENGGGETSISGHSNDHTHDPSDPLTPHLITFNRHMISYGSMLPLHPTTSTRPILVAYYSEQLARHIERIQPRTLLVPLFRAHLHQFLPTLPADAILSAEVTRWNTDPFSLGSYTHIPIGGASPADLDVWARPVGAVGGEAREVEEGSEEGVLYWAGEHTIRYFASMHGALLSGEREGRKIKSKFGLERTCETGRDERAWDKRHLRIDKTFTN</sequence>
<name>A0A433QAQ0_9FUNG</name>
<keyword evidence="6" id="KW-1185">Reference proteome</keyword>
<dbReference type="InterPro" id="IPR002937">
    <property type="entry name" value="Amino_oxidase"/>
</dbReference>
<evidence type="ECO:0000259" key="4">
    <source>
        <dbReference type="Pfam" id="PF01593"/>
    </source>
</evidence>
<feature type="region of interest" description="Disordered" evidence="3">
    <location>
        <begin position="339"/>
        <end position="361"/>
    </location>
</feature>
<evidence type="ECO:0000256" key="2">
    <source>
        <dbReference type="ARBA" id="ARBA00023002"/>
    </source>
</evidence>
<dbReference type="SUPFAM" id="SSF51905">
    <property type="entry name" value="FAD/NAD(P)-binding domain"/>
    <property type="match status" value="1"/>
</dbReference>
<dbReference type="GO" id="GO:0050660">
    <property type="term" value="F:flavin adenine dinucleotide binding"/>
    <property type="evidence" value="ECO:0007669"/>
    <property type="project" value="TreeGrafter"/>
</dbReference>
<dbReference type="SUPFAM" id="SSF54373">
    <property type="entry name" value="FAD-linked reductases, C-terminal domain"/>
    <property type="match status" value="1"/>
</dbReference>